<comment type="caution">
    <text evidence="2">The sequence shown here is derived from an EMBL/GenBank/DDBJ whole genome shotgun (WGS) entry which is preliminary data.</text>
</comment>
<proteinExistence type="predicted"/>
<dbReference type="Proteomes" id="UP000264492">
    <property type="component" value="Unassembled WGS sequence"/>
</dbReference>
<feature type="region of interest" description="Disordered" evidence="1">
    <location>
        <begin position="112"/>
        <end position="153"/>
    </location>
</feature>
<evidence type="ECO:0000313" key="2">
    <source>
        <dbReference type="EMBL" id="RDZ29113.1"/>
    </source>
</evidence>
<feature type="compositionally biased region" description="Polar residues" evidence="1">
    <location>
        <begin position="112"/>
        <end position="124"/>
    </location>
</feature>
<dbReference type="EMBL" id="QTSU01000001">
    <property type="protein sequence ID" value="RDZ29113.1"/>
    <property type="molecule type" value="Genomic_DNA"/>
</dbReference>
<gene>
    <name evidence="2" type="ORF">DX914_08455</name>
</gene>
<keyword evidence="3" id="KW-1185">Reference proteome</keyword>
<evidence type="ECO:0000256" key="1">
    <source>
        <dbReference type="SAM" id="MobiDB-lite"/>
    </source>
</evidence>
<accession>A0A371K5A4</accession>
<name>A0A371K5A4_9GAMM</name>
<sequence length="254" mass="27044">MVGLSLCFALLAACGGGGPAGNEYVQYKGKTLVVEGTPFERETSPDPPGTYLPGRIVIQPDAGQDDDALALVQRYGLTLEGRSAQGWLLVKGPEGYEMQWASALQSQLGGRSTATLDTAQSPTPIATAAKRDDAANTPEDAEAGAPVPDREPSAADVRRIAFDVYERLEEGGGLPATMTATGQSMVIHAKVFDARKESCRPLPQAKPGEWECEAELMMALCTGDCDPSAEEPLPKGERLPVRWDAKQARYTSGY</sequence>
<organism evidence="2 3">
    <name type="scientific">Lysobacter silvisoli</name>
    <dbReference type="NCBI Taxonomy" id="2293254"/>
    <lineage>
        <taxon>Bacteria</taxon>
        <taxon>Pseudomonadati</taxon>
        <taxon>Pseudomonadota</taxon>
        <taxon>Gammaproteobacteria</taxon>
        <taxon>Lysobacterales</taxon>
        <taxon>Lysobacteraceae</taxon>
        <taxon>Lysobacter</taxon>
    </lineage>
</organism>
<reference evidence="2 3" key="1">
    <citation type="submission" date="2018-08" db="EMBL/GenBank/DDBJ databases">
        <title>Lysobacter sp. zong2l5, whole genome shotgun sequence.</title>
        <authorList>
            <person name="Zhang X."/>
            <person name="Feng G."/>
            <person name="Zhu H."/>
        </authorList>
    </citation>
    <scope>NUCLEOTIDE SEQUENCE [LARGE SCALE GENOMIC DNA]</scope>
    <source>
        <strain evidence="3">zong2l5</strain>
    </source>
</reference>
<evidence type="ECO:0000313" key="3">
    <source>
        <dbReference type="Proteomes" id="UP000264492"/>
    </source>
</evidence>
<dbReference type="AlphaFoldDB" id="A0A371K5A4"/>
<protein>
    <submittedName>
        <fullName evidence="2">Uncharacterized protein</fullName>
    </submittedName>
</protein>